<comment type="caution">
    <text evidence="2">The sequence shown here is derived from an EMBL/GenBank/DDBJ whole genome shotgun (WGS) entry which is preliminary data.</text>
</comment>
<evidence type="ECO:0000259" key="1">
    <source>
        <dbReference type="Pfam" id="PF20211"/>
    </source>
</evidence>
<reference evidence="3" key="1">
    <citation type="journal article" date="2019" name="Int. J. Syst. Evol. Microbiol.">
        <title>The Global Catalogue of Microorganisms (GCM) 10K type strain sequencing project: providing services to taxonomists for standard genome sequencing and annotation.</title>
        <authorList>
            <consortium name="The Broad Institute Genomics Platform"/>
            <consortium name="The Broad Institute Genome Sequencing Center for Infectious Disease"/>
            <person name="Wu L."/>
            <person name="Ma J."/>
        </authorList>
    </citation>
    <scope>NUCLEOTIDE SEQUENCE [LARGE SCALE GENOMIC DNA]</scope>
    <source>
        <strain evidence="3">CGMCC 4.7304</strain>
    </source>
</reference>
<dbReference type="InterPro" id="IPR046701">
    <property type="entry name" value="DUF6571"/>
</dbReference>
<dbReference type="Pfam" id="PF20211">
    <property type="entry name" value="DUF6571"/>
    <property type="match status" value="1"/>
</dbReference>
<dbReference type="Proteomes" id="UP001596083">
    <property type="component" value="Unassembled WGS sequence"/>
</dbReference>
<dbReference type="RefSeq" id="WP_390321755.1">
    <property type="nucleotide sequence ID" value="NZ_JBHSPB010000043.1"/>
</dbReference>
<protein>
    <submittedName>
        <fullName evidence="2">DUF6571 family protein</fullName>
    </submittedName>
</protein>
<keyword evidence="3" id="KW-1185">Reference proteome</keyword>
<feature type="domain" description="DUF6571" evidence="1">
    <location>
        <begin position="345"/>
        <end position="601"/>
    </location>
</feature>
<organism evidence="2 3">
    <name type="scientific">Streptomyces gamaensis</name>
    <dbReference type="NCBI Taxonomy" id="1763542"/>
    <lineage>
        <taxon>Bacteria</taxon>
        <taxon>Bacillati</taxon>
        <taxon>Actinomycetota</taxon>
        <taxon>Actinomycetes</taxon>
        <taxon>Kitasatosporales</taxon>
        <taxon>Streptomycetaceae</taxon>
        <taxon>Streptomyces</taxon>
    </lineage>
</organism>
<accession>A0ABW0Z889</accession>
<evidence type="ECO:0000313" key="3">
    <source>
        <dbReference type="Proteomes" id="UP001596083"/>
    </source>
</evidence>
<proteinExistence type="predicted"/>
<dbReference type="EMBL" id="JBHSPB010000043">
    <property type="protein sequence ID" value="MFC5725015.1"/>
    <property type="molecule type" value="Genomic_DNA"/>
</dbReference>
<gene>
    <name evidence="2" type="ORF">ACFP1Z_33225</name>
</gene>
<sequence>MTTDLSLLSAATEQWDTAAKDFESVQKVYESQVKAVASDGTWTGVANSFARPNMEQTHGQYTAAAKEARAVASLLRDAQGQLSELRAKLHATVADAEKAGMRVSEGGVATLDHDKPGMADAARRDPTGVREAEASWNHSIGAMVQAVDDFDQGVRLALRTAVRNTDVLKGGVQGFNAGAEGAVAKAEAQEVLRLAAKLRSSGQLDTRELADMQRLFRDNEHNEAFSQTLLDGIGPDGTIGLANQLNDLVAKSDPEHKPGYSAMQIGLATSLAVAMENPDSQFYSRWREGLRKAGAKNFGSTTDPLYGYQSLVGLMEHHDKYGQRFLNDLGGEIIDVEKQHPDIWTQWRPRSGVTSDPLDHLLGLMGENPDAATSFLDPGADGKNDHLRYLLKEREWPKVALISVTGLSTRDNPVGMAGLGAAIEAAATGHGPLNGNDIPDYKATHSVQQARVMHDTVKFLDPGASNPAPAELRQPVSNALAEYTTDTHEILSGNNPDYKERDGVRAQGDRINMSVDHGALLRTMRGLSEDPTAYATLHRAESFHISDTLDRIPDNPAHYDLTNPMEKAGAALGAYSAIREDVINDKRAEEYSGADWKSKVAYHILGGVVTPLALGENGLPIGDALQRGVDTWAWEWSNEMKAAADAKANAKISEHYLDAEKQMALMTDGWRHGRGISTDSDQGRNFVQGITAQVMSGFDRANNMSKKFLK</sequence>
<evidence type="ECO:0000313" key="2">
    <source>
        <dbReference type="EMBL" id="MFC5725015.1"/>
    </source>
</evidence>
<name>A0ABW0Z889_9ACTN</name>